<dbReference type="SUPFAM" id="SSF51161">
    <property type="entry name" value="Trimeric LpxA-like enzymes"/>
    <property type="match status" value="1"/>
</dbReference>
<dbReference type="AlphaFoldDB" id="A0A4V3NZ51"/>
<accession>A0A4V3NZ51</accession>
<name>A0A4V3NZ51_9BACT</name>
<dbReference type="Gene3D" id="2.160.10.10">
    <property type="entry name" value="Hexapeptide repeat proteins"/>
    <property type="match status" value="1"/>
</dbReference>
<dbReference type="GO" id="GO:0016746">
    <property type="term" value="F:acyltransferase activity"/>
    <property type="evidence" value="ECO:0007669"/>
    <property type="project" value="UniProtKB-KW"/>
</dbReference>
<gene>
    <name evidence="1" type="ORF">E4633_18445</name>
</gene>
<dbReference type="InterPro" id="IPR011004">
    <property type="entry name" value="Trimer_LpxA-like_sf"/>
</dbReference>
<comment type="caution">
    <text evidence="1">The sequence shown here is derived from an EMBL/GenBank/DDBJ whole genome shotgun (WGS) entry which is preliminary data.</text>
</comment>
<dbReference type="EMBL" id="SRSC01000005">
    <property type="protein sequence ID" value="TGU70362.1"/>
    <property type="molecule type" value="Genomic_DNA"/>
</dbReference>
<proteinExistence type="predicted"/>
<reference evidence="1 2" key="1">
    <citation type="submission" date="2019-04" db="EMBL/GenBank/DDBJ databases">
        <title>Geobacter oryzae sp. nov., ferric-reducing bacteria isolated from paddy soil.</title>
        <authorList>
            <person name="Xu Z."/>
            <person name="Masuda Y."/>
            <person name="Itoh H."/>
            <person name="Senoo K."/>
        </authorList>
    </citation>
    <scope>NUCLEOTIDE SEQUENCE [LARGE SCALE GENOMIC DNA]</scope>
    <source>
        <strain evidence="1 2">Red111</strain>
    </source>
</reference>
<keyword evidence="1" id="KW-0808">Transferase</keyword>
<protein>
    <submittedName>
        <fullName evidence="1">Acyltransferase</fullName>
    </submittedName>
</protein>
<keyword evidence="2" id="KW-1185">Reference proteome</keyword>
<evidence type="ECO:0000313" key="1">
    <source>
        <dbReference type="EMBL" id="TGU70362.1"/>
    </source>
</evidence>
<keyword evidence="1" id="KW-0012">Acyltransferase</keyword>
<dbReference type="Pfam" id="PF00132">
    <property type="entry name" value="Hexapep"/>
    <property type="match status" value="1"/>
</dbReference>
<organism evidence="1 2">
    <name type="scientific">Geomonas terrae</name>
    <dbReference type="NCBI Taxonomy" id="2562681"/>
    <lineage>
        <taxon>Bacteria</taxon>
        <taxon>Pseudomonadati</taxon>
        <taxon>Thermodesulfobacteriota</taxon>
        <taxon>Desulfuromonadia</taxon>
        <taxon>Geobacterales</taxon>
        <taxon>Geobacteraceae</taxon>
        <taxon>Geomonas</taxon>
    </lineage>
</organism>
<dbReference type="InterPro" id="IPR001451">
    <property type="entry name" value="Hexapep"/>
</dbReference>
<dbReference type="PANTHER" id="PTHR23416">
    <property type="entry name" value="SIALIC ACID SYNTHASE-RELATED"/>
    <property type="match status" value="1"/>
</dbReference>
<dbReference type="Proteomes" id="UP000306416">
    <property type="component" value="Unassembled WGS sequence"/>
</dbReference>
<dbReference type="InterPro" id="IPR051159">
    <property type="entry name" value="Hexapeptide_acetyltransf"/>
</dbReference>
<evidence type="ECO:0000313" key="2">
    <source>
        <dbReference type="Proteomes" id="UP000306416"/>
    </source>
</evidence>
<sequence>MGLGILQRVLGKLAMVVPGGYTLRPWLQRRRGVRMGKNVWLSQLVYLDDQHPEQIVIGDNVTIGLRCTVFAHFYLGDRATEEAKGGVVIEDGAFIGPNCTILHGVTIGAGAVVVAGSVVTRNVPAGTLYGPPAAQPIARITHPLTKAGEVQYRKFLFGLKKL</sequence>
<dbReference type="Pfam" id="PF14602">
    <property type="entry name" value="Hexapep_2"/>
    <property type="match status" value="1"/>
</dbReference>